<name>A0AAV5T9V3_9BILA</name>
<evidence type="ECO:0000256" key="1">
    <source>
        <dbReference type="SAM" id="SignalP"/>
    </source>
</evidence>
<accession>A0AAV5T9V3</accession>
<keyword evidence="3" id="KW-1185">Reference proteome</keyword>
<gene>
    <name evidence="2" type="ORF">PENTCL1PPCAC_12684</name>
</gene>
<organism evidence="2 3">
    <name type="scientific">Pristionchus entomophagus</name>
    <dbReference type="NCBI Taxonomy" id="358040"/>
    <lineage>
        <taxon>Eukaryota</taxon>
        <taxon>Metazoa</taxon>
        <taxon>Ecdysozoa</taxon>
        <taxon>Nematoda</taxon>
        <taxon>Chromadorea</taxon>
        <taxon>Rhabditida</taxon>
        <taxon>Rhabditina</taxon>
        <taxon>Diplogasteromorpha</taxon>
        <taxon>Diplogasteroidea</taxon>
        <taxon>Neodiplogasteridae</taxon>
        <taxon>Pristionchus</taxon>
    </lineage>
</organism>
<dbReference type="AlphaFoldDB" id="A0AAV5T9V3"/>
<feature type="non-terminal residue" evidence="2">
    <location>
        <position position="1"/>
    </location>
</feature>
<reference evidence="2" key="1">
    <citation type="submission" date="2023-10" db="EMBL/GenBank/DDBJ databases">
        <title>Genome assembly of Pristionchus species.</title>
        <authorList>
            <person name="Yoshida K."/>
            <person name="Sommer R.J."/>
        </authorList>
    </citation>
    <scope>NUCLEOTIDE SEQUENCE</scope>
    <source>
        <strain evidence="2">RS0144</strain>
    </source>
</reference>
<feature type="chain" id="PRO_5043854049" evidence="1">
    <location>
        <begin position="22"/>
        <end position="89"/>
    </location>
</feature>
<feature type="signal peptide" evidence="1">
    <location>
        <begin position="1"/>
        <end position="21"/>
    </location>
</feature>
<protein>
    <submittedName>
        <fullName evidence="2">Uncharacterized protein</fullName>
    </submittedName>
</protein>
<evidence type="ECO:0000313" key="3">
    <source>
        <dbReference type="Proteomes" id="UP001432027"/>
    </source>
</evidence>
<comment type="caution">
    <text evidence="2">The sequence shown here is derived from an EMBL/GenBank/DDBJ whole genome shotgun (WGS) entry which is preliminary data.</text>
</comment>
<evidence type="ECO:0000313" key="2">
    <source>
        <dbReference type="EMBL" id="GMS90509.1"/>
    </source>
</evidence>
<sequence>FQRKCLLAGILMCMRLIGIHADAPTDTTPTEFDGLLCPSGMDVVRNVVERTQLFRHLLRRLSSAAQSKHSPLQSMAKRILNIGISSPRI</sequence>
<dbReference type="EMBL" id="BTSX01000003">
    <property type="protein sequence ID" value="GMS90509.1"/>
    <property type="molecule type" value="Genomic_DNA"/>
</dbReference>
<keyword evidence="1" id="KW-0732">Signal</keyword>
<feature type="non-terminal residue" evidence="2">
    <location>
        <position position="89"/>
    </location>
</feature>
<proteinExistence type="predicted"/>
<dbReference type="Proteomes" id="UP001432027">
    <property type="component" value="Unassembled WGS sequence"/>
</dbReference>